<dbReference type="Gene3D" id="3.40.50.360">
    <property type="match status" value="1"/>
</dbReference>
<reference evidence="5" key="1">
    <citation type="submission" date="2016-11" db="EMBL/GenBank/DDBJ databases">
        <authorList>
            <person name="Varghese N."/>
            <person name="Submissions S."/>
        </authorList>
    </citation>
    <scope>NUCLEOTIDE SEQUENCE [LARGE SCALE GENOMIC DNA]</scope>
    <source>
        <strain evidence="5">DSM 16219</strain>
    </source>
</reference>
<dbReference type="Proteomes" id="UP000183994">
    <property type="component" value="Unassembled WGS sequence"/>
</dbReference>
<name>A0A1M6JXX0_9BACT</name>
<dbReference type="InterPro" id="IPR005025">
    <property type="entry name" value="FMN_Rdtase-like_dom"/>
</dbReference>
<evidence type="ECO:0000256" key="2">
    <source>
        <dbReference type="ARBA" id="ARBA00022643"/>
    </source>
</evidence>
<dbReference type="OrthoDB" id="6398207at2"/>
<proteinExistence type="predicted"/>
<gene>
    <name evidence="4" type="ORF">SAMN02745216_01804</name>
</gene>
<keyword evidence="1" id="KW-0285">Flavoprotein</keyword>
<evidence type="ECO:0000313" key="4">
    <source>
        <dbReference type="EMBL" id="SHJ51544.1"/>
    </source>
</evidence>
<protein>
    <submittedName>
        <fullName evidence="4">NADPH-dependent FMN reductase</fullName>
    </submittedName>
</protein>
<evidence type="ECO:0000313" key="5">
    <source>
        <dbReference type="Proteomes" id="UP000183994"/>
    </source>
</evidence>
<keyword evidence="2" id="KW-0288">FMN</keyword>
<dbReference type="RefSeq" id="WP_073475077.1">
    <property type="nucleotide sequence ID" value="NZ_FQZU01000008.1"/>
</dbReference>
<sequence>MKVTCVLGSPRRWGNTAFLSEVIAETAEQKGAEVETFVLNKLNFKGCQACMSCKGKSEKCVVKDDMGPVLDSVLESDVLVLASPVYFGDITSQAKAFVDRSFSFLVPEYAKKETPSRLAPGKKMVIVLAQGQPDDSLFADIFPRYEAFFRWYGFTEVIPVRACGVYDKNDAKDREELVEMAKEAGLRIMGA</sequence>
<evidence type="ECO:0000256" key="1">
    <source>
        <dbReference type="ARBA" id="ARBA00022630"/>
    </source>
</evidence>
<dbReference type="EMBL" id="FQZU01000008">
    <property type="protein sequence ID" value="SHJ51544.1"/>
    <property type="molecule type" value="Genomic_DNA"/>
</dbReference>
<dbReference type="STRING" id="1121393.SAMN02745216_01804"/>
<dbReference type="Pfam" id="PF03358">
    <property type="entry name" value="FMN_red"/>
    <property type="match status" value="1"/>
</dbReference>
<dbReference type="GO" id="GO:0016491">
    <property type="term" value="F:oxidoreductase activity"/>
    <property type="evidence" value="ECO:0007669"/>
    <property type="project" value="InterPro"/>
</dbReference>
<feature type="domain" description="NADPH-dependent FMN reductase-like" evidence="3">
    <location>
        <begin position="1"/>
        <end position="109"/>
    </location>
</feature>
<dbReference type="PANTHER" id="PTHR43278:SF2">
    <property type="entry name" value="IRON-SULFUR FLAVOPROTEIN"/>
    <property type="match status" value="1"/>
</dbReference>
<organism evidence="4 5">
    <name type="scientific">Desulfatibacillum alkenivorans DSM 16219</name>
    <dbReference type="NCBI Taxonomy" id="1121393"/>
    <lineage>
        <taxon>Bacteria</taxon>
        <taxon>Pseudomonadati</taxon>
        <taxon>Thermodesulfobacteriota</taxon>
        <taxon>Desulfobacteria</taxon>
        <taxon>Desulfobacterales</taxon>
        <taxon>Desulfatibacillaceae</taxon>
        <taxon>Desulfatibacillum</taxon>
    </lineage>
</organism>
<dbReference type="InterPro" id="IPR051796">
    <property type="entry name" value="ISF_SsuE-like"/>
</dbReference>
<dbReference type="InterPro" id="IPR029039">
    <property type="entry name" value="Flavoprotein-like_sf"/>
</dbReference>
<dbReference type="SUPFAM" id="SSF52218">
    <property type="entry name" value="Flavoproteins"/>
    <property type="match status" value="1"/>
</dbReference>
<dbReference type="PANTHER" id="PTHR43278">
    <property type="entry name" value="NAD(P)H-DEPENDENT FMN-CONTAINING OXIDOREDUCTASE YWQN-RELATED"/>
    <property type="match status" value="1"/>
</dbReference>
<evidence type="ECO:0000259" key="3">
    <source>
        <dbReference type="Pfam" id="PF03358"/>
    </source>
</evidence>
<dbReference type="AlphaFoldDB" id="A0A1M6JXX0"/>
<accession>A0A1M6JXX0</accession>
<keyword evidence="5" id="KW-1185">Reference proteome</keyword>